<accession>M7BKS9</accession>
<feature type="compositionally biased region" description="Acidic residues" evidence="1">
    <location>
        <begin position="164"/>
        <end position="173"/>
    </location>
</feature>
<feature type="compositionally biased region" description="Low complexity" evidence="1">
    <location>
        <begin position="140"/>
        <end position="152"/>
    </location>
</feature>
<feature type="region of interest" description="Disordered" evidence="1">
    <location>
        <begin position="194"/>
        <end position="245"/>
    </location>
</feature>
<protein>
    <submittedName>
        <fullName evidence="2">Uncharacterized protein</fullName>
    </submittedName>
</protein>
<gene>
    <name evidence="2" type="ORF">UY3_06530</name>
</gene>
<keyword evidence="3" id="KW-1185">Reference proteome</keyword>
<evidence type="ECO:0000313" key="2">
    <source>
        <dbReference type="EMBL" id="EMP36315.1"/>
    </source>
</evidence>
<feature type="compositionally biased region" description="Polar residues" evidence="1">
    <location>
        <begin position="103"/>
        <end position="113"/>
    </location>
</feature>
<feature type="compositionally biased region" description="Basic residues" evidence="1">
    <location>
        <begin position="115"/>
        <end position="127"/>
    </location>
</feature>
<evidence type="ECO:0000313" key="3">
    <source>
        <dbReference type="Proteomes" id="UP000031443"/>
    </source>
</evidence>
<feature type="compositionally biased region" description="Low complexity" evidence="1">
    <location>
        <begin position="217"/>
        <end position="228"/>
    </location>
</feature>
<dbReference type="Proteomes" id="UP000031443">
    <property type="component" value="Unassembled WGS sequence"/>
</dbReference>
<feature type="region of interest" description="Disordered" evidence="1">
    <location>
        <begin position="86"/>
        <end position="182"/>
    </location>
</feature>
<evidence type="ECO:0000256" key="1">
    <source>
        <dbReference type="SAM" id="MobiDB-lite"/>
    </source>
</evidence>
<name>M7BKS9_CHEMY</name>
<reference evidence="3" key="1">
    <citation type="journal article" date="2013" name="Nat. Genet.">
        <title>The draft genomes of soft-shell turtle and green sea turtle yield insights into the development and evolution of the turtle-specific body plan.</title>
        <authorList>
            <person name="Wang Z."/>
            <person name="Pascual-Anaya J."/>
            <person name="Zadissa A."/>
            <person name="Li W."/>
            <person name="Niimura Y."/>
            <person name="Huang Z."/>
            <person name="Li C."/>
            <person name="White S."/>
            <person name="Xiong Z."/>
            <person name="Fang D."/>
            <person name="Wang B."/>
            <person name="Ming Y."/>
            <person name="Chen Y."/>
            <person name="Zheng Y."/>
            <person name="Kuraku S."/>
            <person name="Pignatelli M."/>
            <person name="Herrero J."/>
            <person name="Beal K."/>
            <person name="Nozawa M."/>
            <person name="Li Q."/>
            <person name="Wang J."/>
            <person name="Zhang H."/>
            <person name="Yu L."/>
            <person name="Shigenobu S."/>
            <person name="Wang J."/>
            <person name="Liu J."/>
            <person name="Flicek P."/>
            <person name="Searle S."/>
            <person name="Wang J."/>
            <person name="Kuratani S."/>
            <person name="Yin Y."/>
            <person name="Aken B."/>
            <person name="Zhang G."/>
            <person name="Irie N."/>
        </authorList>
    </citation>
    <scope>NUCLEOTIDE SEQUENCE [LARGE SCALE GENOMIC DNA]</scope>
</reference>
<organism evidence="2 3">
    <name type="scientific">Chelonia mydas</name>
    <name type="common">Green sea-turtle</name>
    <name type="synonym">Chelonia agassizi</name>
    <dbReference type="NCBI Taxonomy" id="8469"/>
    <lineage>
        <taxon>Eukaryota</taxon>
        <taxon>Metazoa</taxon>
        <taxon>Chordata</taxon>
        <taxon>Craniata</taxon>
        <taxon>Vertebrata</taxon>
        <taxon>Euteleostomi</taxon>
        <taxon>Archelosauria</taxon>
        <taxon>Testudinata</taxon>
        <taxon>Testudines</taxon>
        <taxon>Cryptodira</taxon>
        <taxon>Durocryptodira</taxon>
        <taxon>Americhelydia</taxon>
        <taxon>Chelonioidea</taxon>
        <taxon>Cheloniidae</taxon>
        <taxon>Chelonia</taxon>
    </lineage>
</organism>
<dbReference type="EMBL" id="KB525692">
    <property type="protein sequence ID" value="EMP36315.1"/>
    <property type="molecule type" value="Genomic_DNA"/>
</dbReference>
<proteinExistence type="predicted"/>
<dbReference type="AlphaFoldDB" id="M7BKS9"/>
<sequence>MPHVHTCRKPMLVSDPHGSCLGEEHQTEQCKICKAFKRRTKKERNFRWKQLLGEATLQPPGLELPTSAPASLVRSVLELSGDLAPAKHRKLSAPECQTRPQHRSSSPVRSTAQPKGRRGRSPHRRPAPSKALSTDKSGKAAVPALASVASAPQVPPSPGPSELSVDDGLEDLMDQPSTPGTFEAAKDLTELSATSPLPYRENPPAPMPRVPSRVTRSSEGSCGTGTESARGSNGRGMTLSSTNYRPAPGGVETALARGLPQMPVLVHIPVPGILVPVSLPFCFEPLVDLPPAQIVGTAVAFAVGVATVRRRLRPLQLLAPCSGQQGPSDEVAPQWGPPGHWPFWTPWPYQQSQRALSTASYSVQRSWSPH</sequence>